<evidence type="ECO:0000259" key="3">
    <source>
        <dbReference type="SMART" id="SM00507"/>
    </source>
</evidence>
<comment type="caution">
    <text evidence="4">The sequence shown here is derived from an EMBL/GenBank/DDBJ whole genome shotgun (WGS) entry which is preliminary data.</text>
</comment>
<feature type="domain" description="HNH nuclease" evidence="3">
    <location>
        <begin position="462"/>
        <end position="514"/>
    </location>
</feature>
<feature type="compositionally biased region" description="Basic and acidic residues" evidence="2">
    <location>
        <begin position="244"/>
        <end position="258"/>
    </location>
</feature>
<dbReference type="AlphaFoldDB" id="A0A916YAL4"/>
<reference evidence="4" key="2">
    <citation type="submission" date="2020-09" db="EMBL/GenBank/DDBJ databases">
        <authorList>
            <person name="Sun Q."/>
            <person name="Zhou Y."/>
        </authorList>
    </citation>
    <scope>NUCLEOTIDE SEQUENCE</scope>
    <source>
        <strain evidence="4">CGMCC 1.15152</strain>
    </source>
</reference>
<dbReference type="InterPro" id="IPR003870">
    <property type="entry name" value="DUF222"/>
</dbReference>
<dbReference type="EMBL" id="BMHO01000001">
    <property type="protein sequence ID" value="GGD37970.1"/>
    <property type="molecule type" value="Genomic_DNA"/>
</dbReference>
<sequence>MDAERITRKLEGLDPRQRERARVLVDEVVECDREIARAEGKKALVLAELAEIAHAEGERSPAPNGIEDARRAMASEIAAATHTHPAAAKHVMEEAEGFVSDYPRMREALCDGRISARHARAVADAGGVLDHDARASLDDAAVPFAETSTPGDLKRIVKQQVAQLDAVSLHERHERERAKRFVTLTERDDGMSDLLFYMPTFEARAIYDRATQLAKVVKTDRRRARREAQGARGIGEVSAASESAARDRGDDVRTRSVRADSNSGARDYADAGGAKVDRADNERSIRAHTDAARATADHANGENADPDRDEAGGARSGRADGDDAREAVAQTSGRAQSADAASGPSLLNADSAVTATDLRTTDQLRVDILTDLILTSSPTAHELHASGSGSALAEVSATVQVTVPVEQIIDPSDGISWIDEGGLISPNTARGIAGRAAGWERLFYRPETGVIEHVDHYRPSSGQRRALIGRDVTCRFPGCTTPARRSDVDHTRDYARGGSTTLTNLAHLCESHHVMKHQSGWSVTQRAHGVMEWTSPTGRTYEDEPVSRVFFRQTAGSDDEDDPPWATRRAT</sequence>
<dbReference type="RefSeq" id="WP_188711964.1">
    <property type="nucleotide sequence ID" value="NZ_BMHO01000001.1"/>
</dbReference>
<evidence type="ECO:0000313" key="5">
    <source>
        <dbReference type="Proteomes" id="UP000633205"/>
    </source>
</evidence>
<dbReference type="GO" id="GO:0004519">
    <property type="term" value="F:endonuclease activity"/>
    <property type="evidence" value="ECO:0007669"/>
    <property type="project" value="InterPro"/>
</dbReference>
<evidence type="ECO:0000256" key="2">
    <source>
        <dbReference type="SAM" id="MobiDB-lite"/>
    </source>
</evidence>
<reference evidence="4" key="1">
    <citation type="journal article" date="2014" name="Int. J. Syst. Evol. Microbiol.">
        <title>Complete genome sequence of Corynebacterium casei LMG S-19264T (=DSM 44701T), isolated from a smear-ripened cheese.</title>
        <authorList>
            <consortium name="US DOE Joint Genome Institute (JGI-PGF)"/>
            <person name="Walter F."/>
            <person name="Albersmeier A."/>
            <person name="Kalinowski J."/>
            <person name="Ruckert C."/>
        </authorList>
    </citation>
    <scope>NUCLEOTIDE SEQUENCE</scope>
    <source>
        <strain evidence="4">CGMCC 1.15152</strain>
    </source>
</reference>
<gene>
    <name evidence="4" type="ORF">GCM10010915_18480</name>
</gene>
<dbReference type="Pfam" id="PF01844">
    <property type="entry name" value="HNH"/>
    <property type="match status" value="1"/>
</dbReference>
<dbReference type="GO" id="GO:0003676">
    <property type="term" value="F:nucleic acid binding"/>
    <property type="evidence" value="ECO:0007669"/>
    <property type="project" value="InterPro"/>
</dbReference>
<evidence type="ECO:0000256" key="1">
    <source>
        <dbReference type="ARBA" id="ARBA00023450"/>
    </source>
</evidence>
<dbReference type="InterPro" id="IPR002711">
    <property type="entry name" value="HNH"/>
</dbReference>
<keyword evidence="5" id="KW-1185">Reference proteome</keyword>
<protein>
    <recommendedName>
        <fullName evidence="3">HNH nuclease domain-containing protein</fullName>
    </recommendedName>
</protein>
<feature type="region of interest" description="Disordered" evidence="2">
    <location>
        <begin position="220"/>
        <end position="345"/>
    </location>
</feature>
<feature type="region of interest" description="Disordered" evidence="2">
    <location>
        <begin position="552"/>
        <end position="571"/>
    </location>
</feature>
<dbReference type="GO" id="GO:0008270">
    <property type="term" value="F:zinc ion binding"/>
    <property type="evidence" value="ECO:0007669"/>
    <property type="project" value="InterPro"/>
</dbReference>
<dbReference type="Pfam" id="PF02720">
    <property type="entry name" value="DUF222"/>
    <property type="match status" value="1"/>
</dbReference>
<feature type="compositionally biased region" description="Basic and acidic residues" evidence="2">
    <location>
        <begin position="275"/>
        <end position="326"/>
    </location>
</feature>
<proteinExistence type="inferred from homology"/>
<dbReference type="SMART" id="SM00507">
    <property type="entry name" value="HNHc"/>
    <property type="match status" value="1"/>
</dbReference>
<evidence type="ECO:0000313" key="4">
    <source>
        <dbReference type="EMBL" id="GGD37970.1"/>
    </source>
</evidence>
<dbReference type="InterPro" id="IPR003615">
    <property type="entry name" value="HNH_nuc"/>
</dbReference>
<name>A0A916YAL4_9MICO</name>
<dbReference type="Proteomes" id="UP000633205">
    <property type="component" value="Unassembled WGS sequence"/>
</dbReference>
<organism evidence="4 5">
    <name type="scientific">Microbacterium faecale</name>
    <dbReference type="NCBI Taxonomy" id="1804630"/>
    <lineage>
        <taxon>Bacteria</taxon>
        <taxon>Bacillati</taxon>
        <taxon>Actinomycetota</taxon>
        <taxon>Actinomycetes</taxon>
        <taxon>Micrococcales</taxon>
        <taxon>Microbacteriaceae</taxon>
        <taxon>Microbacterium</taxon>
    </lineage>
</organism>
<accession>A0A916YAL4</accession>
<dbReference type="CDD" id="cd00085">
    <property type="entry name" value="HNHc"/>
    <property type="match status" value="1"/>
</dbReference>
<dbReference type="Gene3D" id="1.10.30.50">
    <property type="match status" value="1"/>
</dbReference>
<comment type="similarity">
    <text evidence="1">Belongs to the Rv1128c/1148c/1588c/1702c/1945/3466 family.</text>
</comment>